<gene>
    <name evidence="6" type="ORF">K444DRAFT_668841</name>
</gene>
<evidence type="ECO:0000256" key="4">
    <source>
        <dbReference type="ARBA" id="ARBA00023136"/>
    </source>
</evidence>
<evidence type="ECO:0000313" key="7">
    <source>
        <dbReference type="Proteomes" id="UP000235371"/>
    </source>
</evidence>
<evidence type="ECO:0000256" key="3">
    <source>
        <dbReference type="ARBA" id="ARBA00022989"/>
    </source>
</evidence>
<feature type="transmembrane region" description="Helical" evidence="5">
    <location>
        <begin position="262"/>
        <end position="280"/>
    </location>
</feature>
<sequence length="343" mass="39243">MIRMATSGVPLSNIETVLCKASLLLKTPPSMSNIELLGGIEPLARIPHPKVIICAMLEFVEQNCGKQVGRYRDWIAKIEKDVNAQRDPSNSKLRGLQFDYDPYVKLSETGIDLGEVKQKLQYLLSSIESLQEMTGCPESCNMFSKDSQAQQNNATVSEEARIRNSRWWHQLEAARVRLIALKGNCQYHNINVENLRERVKGILSMVSILLAERENAWGRQAQIQRQETSNNQLKIIEYQTSMFEQQEIIVAQTKRDNTVMKVIAVLSALFLPGTFIATLFSVPVFNWDQENPIGPHFKTYWYFTAPITTVLVVGFSAWFLKMRYDDNLEEKRRVHITKEEEAG</sequence>
<keyword evidence="4 5" id="KW-0472">Membrane</keyword>
<evidence type="ECO:0000313" key="6">
    <source>
        <dbReference type="EMBL" id="PMD52357.1"/>
    </source>
</evidence>
<evidence type="ECO:0000256" key="5">
    <source>
        <dbReference type="SAM" id="Phobius"/>
    </source>
</evidence>
<dbReference type="Gene3D" id="1.20.58.340">
    <property type="entry name" value="Magnesium transport protein CorA, transmembrane region"/>
    <property type="match status" value="1"/>
</dbReference>
<dbReference type="OrthoDB" id="2830640at2759"/>
<dbReference type="Proteomes" id="UP000235371">
    <property type="component" value="Unassembled WGS sequence"/>
</dbReference>
<reference evidence="6 7" key="1">
    <citation type="submission" date="2016-04" db="EMBL/GenBank/DDBJ databases">
        <title>A degradative enzymes factory behind the ericoid mycorrhizal symbiosis.</title>
        <authorList>
            <consortium name="DOE Joint Genome Institute"/>
            <person name="Martino E."/>
            <person name="Morin E."/>
            <person name="Grelet G."/>
            <person name="Kuo A."/>
            <person name="Kohler A."/>
            <person name="Daghino S."/>
            <person name="Barry K."/>
            <person name="Choi C."/>
            <person name="Cichocki N."/>
            <person name="Clum A."/>
            <person name="Copeland A."/>
            <person name="Hainaut M."/>
            <person name="Haridas S."/>
            <person name="Labutti K."/>
            <person name="Lindquist E."/>
            <person name="Lipzen A."/>
            <person name="Khouja H.-R."/>
            <person name="Murat C."/>
            <person name="Ohm R."/>
            <person name="Olson A."/>
            <person name="Spatafora J."/>
            <person name="Veneault-Fourrey C."/>
            <person name="Henrissat B."/>
            <person name="Grigoriev I."/>
            <person name="Martin F."/>
            <person name="Perotto S."/>
        </authorList>
    </citation>
    <scope>NUCLEOTIDE SEQUENCE [LARGE SCALE GENOMIC DNA]</scope>
    <source>
        <strain evidence="6 7">E</strain>
    </source>
</reference>
<name>A0A2J6SNK2_9HELO</name>
<dbReference type="GO" id="GO:0016020">
    <property type="term" value="C:membrane"/>
    <property type="evidence" value="ECO:0007669"/>
    <property type="project" value="UniProtKB-SubCell"/>
</dbReference>
<proteinExistence type="predicted"/>
<evidence type="ECO:0000256" key="2">
    <source>
        <dbReference type="ARBA" id="ARBA00022692"/>
    </source>
</evidence>
<accession>A0A2J6SNK2</accession>
<dbReference type="Pfam" id="PF01544">
    <property type="entry name" value="CorA"/>
    <property type="match status" value="1"/>
</dbReference>
<comment type="subcellular location">
    <subcellularLocation>
        <location evidence="1">Membrane</location>
        <topology evidence="1">Multi-pass membrane protein</topology>
    </subcellularLocation>
</comment>
<dbReference type="AlphaFoldDB" id="A0A2J6SNK2"/>
<keyword evidence="3 5" id="KW-1133">Transmembrane helix</keyword>
<feature type="transmembrane region" description="Helical" evidence="5">
    <location>
        <begin position="300"/>
        <end position="320"/>
    </location>
</feature>
<organism evidence="6 7">
    <name type="scientific">Hyaloscypha bicolor E</name>
    <dbReference type="NCBI Taxonomy" id="1095630"/>
    <lineage>
        <taxon>Eukaryota</taxon>
        <taxon>Fungi</taxon>
        <taxon>Dikarya</taxon>
        <taxon>Ascomycota</taxon>
        <taxon>Pezizomycotina</taxon>
        <taxon>Leotiomycetes</taxon>
        <taxon>Helotiales</taxon>
        <taxon>Hyaloscyphaceae</taxon>
        <taxon>Hyaloscypha</taxon>
        <taxon>Hyaloscypha bicolor</taxon>
    </lineage>
</organism>
<dbReference type="EMBL" id="KZ613905">
    <property type="protein sequence ID" value="PMD52357.1"/>
    <property type="molecule type" value="Genomic_DNA"/>
</dbReference>
<dbReference type="STRING" id="1095630.A0A2J6SNK2"/>
<protein>
    <recommendedName>
        <fullName evidence="8">Cora-domain-containing protein</fullName>
    </recommendedName>
</protein>
<dbReference type="RefSeq" id="XP_024729261.1">
    <property type="nucleotide sequence ID" value="XM_024887459.1"/>
</dbReference>
<dbReference type="InterPro" id="IPR045863">
    <property type="entry name" value="CorA_TM1_TM2"/>
</dbReference>
<dbReference type="GeneID" id="36595535"/>
<evidence type="ECO:0000256" key="1">
    <source>
        <dbReference type="ARBA" id="ARBA00004141"/>
    </source>
</evidence>
<keyword evidence="2 5" id="KW-0812">Transmembrane</keyword>
<dbReference type="InterPro" id="IPR002523">
    <property type="entry name" value="MgTranspt_CorA/ZnTranspt_ZntB"/>
</dbReference>
<dbReference type="InParanoid" id="A0A2J6SNK2"/>
<keyword evidence="7" id="KW-1185">Reference proteome</keyword>
<dbReference type="SUPFAM" id="SSF144083">
    <property type="entry name" value="Magnesium transport protein CorA, transmembrane region"/>
    <property type="match status" value="1"/>
</dbReference>
<evidence type="ECO:0008006" key="8">
    <source>
        <dbReference type="Google" id="ProtNLM"/>
    </source>
</evidence>